<keyword evidence="2" id="KW-1185">Reference proteome</keyword>
<dbReference type="InterPro" id="IPR029058">
    <property type="entry name" value="AB_hydrolase_fold"/>
</dbReference>
<dbReference type="Gene3D" id="3.40.50.1820">
    <property type="entry name" value="alpha/beta hydrolase"/>
    <property type="match status" value="1"/>
</dbReference>
<protein>
    <recommendedName>
        <fullName evidence="3">Carboxylesterase</fullName>
    </recommendedName>
</protein>
<proteinExistence type="predicted"/>
<reference evidence="1 2" key="1">
    <citation type="submission" date="2022-01" db="EMBL/GenBank/DDBJ databases">
        <authorList>
            <person name="Xiong W."/>
            <person name="Schranz E."/>
        </authorList>
    </citation>
    <scope>NUCLEOTIDE SEQUENCE [LARGE SCALE GENOMIC DNA]</scope>
</reference>
<evidence type="ECO:0008006" key="3">
    <source>
        <dbReference type="Google" id="ProtNLM"/>
    </source>
</evidence>
<name>A0AAU9PGU5_9ASTR</name>
<dbReference type="EMBL" id="CAKMRJ010005634">
    <property type="protein sequence ID" value="CAH1449268.1"/>
    <property type="molecule type" value="Genomic_DNA"/>
</dbReference>
<accession>A0AAU9PGU5</accession>
<evidence type="ECO:0000313" key="1">
    <source>
        <dbReference type="EMBL" id="CAH1449268.1"/>
    </source>
</evidence>
<sequence>MEATDKSPQPSLSLPLRTRIVLSAISTFTDAACRKNGTVNRRIITLVDFKSQATSKSTNGVSTHDVVLDQTRNLWFRVYVPTEHAGEDLPVMVFMHGGGFGLPLPRCSSLRCRVPSFRKKSPGRRCFCELSPCA</sequence>
<dbReference type="AlphaFoldDB" id="A0AAU9PGU5"/>
<dbReference type="Proteomes" id="UP001157418">
    <property type="component" value="Unassembled WGS sequence"/>
</dbReference>
<evidence type="ECO:0000313" key="2">
    <source>
        <dbReference type="Proteomes" id="UP001157418"/>
    </source>
</evidence>
<comment type="caution">
    <text evidence="1">The sequence shown here is derived from an EMBL/GenBank/DDBJ whole genome shotgun (WGS) entry which is preliminary data.</text>
</comment>
<organism evidence="1 2">
    <name type="scientific">Lactuca virosa</name>
    <dbReference type="NCBI Taxonomy" id="75947"/>
    <lineage>
        <taxon>Eukaryota</taxon>
        <taxon>Viridiplantae</taxon>
        <taxon>Streptophyta</taxon>
        <taxon>Embryophyta</taxon>
        <taxon>Tracheophyta</taxon>
        <taxon>Spermatophyta</taxon>
        <taxon>Magnoliopsida</taxon>
        <taxon>eudicotyledons</taxon>
        <taxon>Gunneridae</taxon>
        <taxon>Pentapetalae</taxon>
        <taxon>asterids</taxon>
        <taxon>campanulids</taxon>
        <taxon>Asterales</taxon>
        <taxon>Asteraceae</taxon>
        <taxon>Cichorioideae</taxon>
        <taxon>Cichorieae</taxon>
        <taxon>Lactucinae</taxon>
        <taxon>Lactuca</taxon>
    </lineage>
</organism>
<gene>
    <name evidence="1" type="ORF">LVIROSA_LOCUS34759</name>
</gene>
<dbReference type="SUPFAM" id="SSF53474">
    <property type="entry name" value="alpha/beta-Hydrolases"/>
    <property type="match status" value="1"/>
</dbReference>